<feature type="compositionally biased region" description="Polar residues" evidence="1">
    <location>
        <begin position="724"/>
        <end position="736"/>
    </location>
</feature>
<accession>A0AAD3CKF9</accession>
<feature type="compositionally biased region" description="Basic and acidic residues" evidence="1">
    <location>
        <begin position="98"/>
        <end position="113"/>
    </location>
</feature>
<evidence type="ECO:0000313" key="3">
    <source>
        <dbReference type="Proteomes" id="UP001054902"/>
    </source>
</evidence>
<dbReference type="SUPFAM" id="SSF100934">
    <property type="entry name" value="Heat shock protein 70kD (HSP70), C-terminal subdomain"/>
    <property type="match status" value="1"/>
</dbReference>
<evidence type="ECO:0000256" key="1">
    <source>
        <dbReference type="SAM" id="MobiDB-lite"/>
    </source>
</evidence>
<organism evidence="2 3">
    <name type="scientific">Chaetoceros tenuissimus</name>
    <dbReference type="NCBI Taxonomy" id="426638"/>
    <lineage>
        <taxon>Eukaryota</taxon>
        <taxon>Sar</taxon>
        <taxon>Stramenopiles</taxon>
        <taxon>Ochrophyta</taxon>
        <taxon>Bacillariophyta</taxon>
        <taxon>Coscinodiscophyceae</taxon>
        <taxon>Chaetocerotophycidae</taxon>
        <taxon>Chaetocerotales</taxon>
        <taxon>Chaetocerotaceae</taxon>
        <taxon>Chaetoceros</taxon>
    </lineage>
</organism>
<dbReference type="Gene3D" id="1.20.1270.10">
    <property type="match status" value="1"/>
</dbReference>
<protein>
    <submittedName>
        <fullName evidence="2">Uncharacterized protein</fullName>
    </submittedName>
</protein>
<keyword evidence="3" id="KW-1185">Reference proteome</keyword>
<feature type="compositionally biased region" description="Basic and acidic residues" evidence="1">
    <location>
        <begin position="313"/>
        <end position="322"/>
    </location>
</feature>
<gene>
    <name evidence="2" type="ORF">CTEN210_03779</name>
</gene>
<feature type="compositionally biased region" description="Polar residues" evidence="1">
    <location>
        <begin position="456"/>
        <end position="476"/>
    </location>
</feature>
<dbReference type="Proteomes" id="UP001054902">
    <property type="component" value="Unassembled WGS sequence"/>
</dbReference>
<comment type="caution">
    <text evidence="2">The sequence shown here is derived from an EMBL/GenBank/DDBJ whole genome shotgun (WGS) entry which is preliminary data.</text>
</comment>
<name>A0AAD3CKF9_9STRA</name>
<evidence type="ECO:0000313" key="2">
    <source>
        <dbReference type="EMBL" id="GFH47304.1"/>
    </source>
</evidence>
<proteinExistence type="predicted"/>
<sequence>MSSVAYLELKRATQSLLDRNLEPTLEAFQHYFPHIVKDELHYASIADLVDWLKHKYIEEQRQMGIEVALVPFQRSETDTAIRKKSRKRAANRVSLSPRNEDTSNDSRRGCNDNGERRAMEVVLGFAHEGECDRECIAMEESKSACEILTAGNNRKMRKISLDSSTGTFPTHESTEEIHIASNKAGDEKLSSESRGNDSNKVLDATVSILPIEKRETHMIASNSTDPLDESVEVAANNLGIQNSAQSQGKFSAEVDTILFPFSVEQRNNKTLRGTLTVSPNDPEAENGVCPVTPADDESSLGSRRVQAADTQDESVKKRKGEEVSNSADAELAQDQQLRKKTKLRIKISKPHMKKKQFDKVSADNSNVNMEAPVKEGPSGISNDCVDIIAELKSTSRGSIYSQNTTEMANDDLLDPSILLRKESAQSTLGTNDSDEQLGTLINNPMLHSEKDEERNTITGSNQQQKSASSISNSPHSELSFKPIHFKKANDREGYLKVKEIIQGMMDEGIQRPASEFYEKYPELSSKYEKGSLSKGIAEIVRSCKTKKVAAEWKEQSISHPQHEAKGRPLIPFTKVNDEEGYMKVKEIIQGMIDEGIQHPASKFYERYPELTSKYEKRSFSHGIAKIVGTCKAKKAAKDWKEQSISHPHDEAKNRLPIPFMKANDEEGYLKVKKIVEGLIDEGNQHPASEFYEKHPELTSKYEKSSLSNGISNFSRRYKAEKNASVGNKESTSTAQDDASKDLQIEDSLEACQDTGTLHVELPVKPIHLKKTNDREGYLKVKEIIEGMVDGGIQHPASEFYERYPELARKYEKSSLSKAISSFSSNYKAKKDALAGSKNLTSTAQDDASIHPHIDDTLKACKDNDTMHVELPFKPIPFKKANDIDGFVKVKEIIEGMIDKGIQHPSSKFYEKYPELTSKYEKSSLSMAISSFSRRYKTEKDALAGNKYLTSTAQDDDTSKHPHIEDSLEACQGNDTLHSELPFKPIHFKKANDKEGYLKVKEIIEGMVDDGVQNPASEFYEKYPELTSKYEKSSLSVGIGSFIHAKKTANSHIEESLKAGQDNDTMHVELPVTPIHFTKANDEEGYMKVKEIIQEMMDEGIQRPASKFYEKYPELSSKYEKSSLVVVIAKFVRSYKTKKAAAEWKEQSISHPQHEAKNRLPIPFTKVNDEEGFMKVKEIIQGMIDEGIQHPASKFYERYPELSSKYEKRSFSHGISSFSSNYKAKKKASVGNEYLTSTAQDDDASNHLHIEDSLKAGQDNDTMSVELPVKPIHFKKANDEEGFMKVKEIIEGMINEGIQYPASEFYKKYPELTSKYEKSSLSMAISHFSTNYKAKKDALAGNKYLTSTAQDDDASKHLHIEDSLKAGQDTGTMHAKLPVKPIHFKKANDEEGFMKVKEIIEGMIDEGIQYPASEFYKRYPELSSKYDRSSLSSGISHFSTNYRAKKYALAGNKYLTSTAQDDDASKHPHIEDSLKASQDTGTMHAKLPVKPIHFKKANDEEGFMKVKEIIEGMINEGIQYPASEFYKRYPELSSKYDRSSLSSGISHFSTNYRAKKYALAGNKYLTSTAQDDDASKHPHIEVKYATLQDEAETQFPCDAEVGKANVSENMSPLKQAKSLAAPVDTDIQPRLNLQNVEIDLDDPAVLAQFVGESELLDANDRQYIPDYIFLSMAQLKSCYVTPLDRSNGAYKSRQIGFKGMCCKHCGGEPGFGRYFPETLRSLSQTTTSQTIVKHIAYKCRKVPKKIQNSVRVLKELQERKDELAKQNQRSRSEERPRGSKKVFFQRLWSRLHEEQTVSGHGHAFDITGENKKPQGMAHCAKKSIEEQDAIVSMMKLATTTTTANSPQRLNSTSTALMNARNVQGDATSSRNSTNIEQIFKPIHFNKANDEVGFLKVKDNIHGMMDEGVEDPQKEFFQKHPSLANKHEKNSMLHVKAKNGLENYCYSLKTSISSPEVEGKIPADDKTKLEGAIEETLQWLDSNLSAEKEEFEEKQKALEAIAAPLLEYLKASETEKSVDNEEPKSTNQCIDKIAASEQSKPIQITELNKFLEDKATSLAEWIFIEIIKFNSANVMLECKEYAEELIKLGFYDKEMMKNFCTVDIVDSEDFTSFMKLAHRLSLKKWLLEHGASK</sequence>
<feature type="compositionally biased region" description="Basic and acidic residues" evidence="1">
    <location>
        <begin position="1759"/>
        <end position="1776"/>
    </location>
</feature>
<feature type="region of interest" description="Disordered" evidence="1">
    <location>
        <begin position="721"/>
        <end position="740"/>
    </location>
</feature>
<feature type="region of interest" description="Disordered" evidence="1">
    <location>
        <begin position="446"/>
        <end position="478"/>
    </location>
</feature>
<dbReference type="EMBL" id="BLLK01000022">
    <property type="protein sequence ID" value="GFH47304.1"/>
    <property type="molecule type" value="Genomic_DNA"/>
</dbReference>
<dbReference type="InterPro" id="IPR029048">
    <property type="entry name" value="HSP70_C_sf"/>
</dbReference>
<feature type="region of interest" description="Disordered" evidence="1">
    <location>
        <begin position="80"/>
        <end position="113"/>
    </location>
</feature>
<feature type="region of interest" description="Disordered" evidence="1">
    <location>
        <begin position="273"/>
        <end position="339"/>
    </location>
</feature>
<feature type="region of interest" description="Disordered" evidence="1">
    <location>
        <begin position="1759"/>
        <end position="1778"/>
    </location>
</feature>
<reference evidence="2 3" key="1">
    <citation type="journal article" date="2021" name="Sci. Rep.">
        <title>The genome of the diatom Chaetoceros tenuissimus carries an ancient integrated fragment of an extant virus.</title>
        <authorList>
            <person name="Hongo Y."/>
            <person name="Kimura K."/>
            <person name="Takaki Y."/>
            <person name="Yoshida Y."/>
            <person name="Baba S."/>
            <person name="Kobayashi G."/>
            <person name="Nagasaki K."/>
            <person name="Hano T."/>
            <person name="Tomaru Y."/>
        </authorList>
    </citation>
    <scope>NUCLEOTIDE SEQUENCE [LARGE SCALE GENOMIC DNA]</scope>
    <source>
        <strain evidence="2 3">NIES-3715</strain>
    </source>
</reference>